<name>A0AAV4D4Y0_9GAST</name>
<keyword evidence="2" id="KW-1185">Reference proteome</keyword>
<evidence type="ECO:0000313" key="1">
    <source>
        <dbReference type="EMBL" id="GFO39249.1"/>
    </source>
</evidence>
<accession>A0AAV4D4Y0</accession>
<comment type="caution">
    <text evidence="1">The sequence shown here is derived from an EMBL/GenBank/DDBJ whole genome shotgun (WGS) entry which is preliminary data.</text>
</comment>
<sequence>MHPIMCPKSLPPACNSLFVAILLKSKDALRPNLGEYVEEKRTRVFDPQWENVGWDLSKRANCLIIWGLTEEVWDLITLFLSSTCFCKDHQNQTGRASGETPIDYRSILKINGFEGHSSMADGLINDDRLEAL</sequence>
<gene>
    <name evidence="1" type="ORF">PoB_006575400</name>
</gene>
<proteinExistence type="predicted"/>
<organism evidence="1 2">
    <name type="scientific">Plakobranchus ocellatus</name>
    <dbReference type="NCBI Taxonomy" id="259542"/>
    <lineage>
        <taxon>Eukaryota</taxon>
        <taxon>Metazoa</taxon>
        <taxon>Spiralia</taxon>
        <taxon>Lophotrochozoa</taxon>
        <taxon>Mollusca</taxon>
        <taxon>Gastropoda</taxon>
        <taxon>Heterobranchia</taxon>
        <taxon>Euthyneura</taxon>
        <taxon>Panpulmonata</taxon>
        <taxon>Sacoglossa</taxon>
        <taxon>Placobranchoidea</taxon>
        <taxon>Plakobranchidae</taxon>
        <taxon>Plakobranchus</taxon>
    </lineage>
</organism>
<protein>
    <submittedName>
        <fullName evidence="1">Uncharacterized protein</fullName>
    </submittedName>
</protein>
<evidence type="ECO:0000313" key="2">
    <source>
        <dbReference type="Proteomes" id="UP000735302"/>
    </source>
</evidence>
<dbReference type="Proteomes" id="UP000735302">
    <property type="component" value="Unassembled WGS sequence"/>
</dbReference>
<dbReference type="EMBL" id="BLXT01007473">
    <property type="protein sequence ID" value="GFO39249.1"/>
    <property type="molecule type" value="Genomic_DNA"/>
</dbReference>
<reference evidence="1 2" key="1">
    <citation type="journal article" date="2021" name="Elife">
        <title>Chloroplast acquisition without the gene transfer in kleptoplastic sea slugs, Plakobranchus ocellatus.</title>
        <authorList>
            <person name="Maeda T."/>
            <person name="Takahashi S."/>
            <person name="Yoshida T."/>
            <person name="Shimamura S."/>
            <person name="Takaki Y."/>
            <person name="Nagai Y."/>
            <person name="Toyoda A."/>
            <person name="Suzuki Y."/>
            <person name="Arimoto A."/>
            <person name="Ishii H."/>
            <person name="Satoh N."/>
            <person name="Nishiyama T."/>
            <person name="Hasebe M."/>
            <person name="Maruyama T."/>
            <person name="Minagawa J."/>
            <person name="Obokata J."/>
            <person name="Shigenobu S."/>
        </authorList>
    </citation>
    <scope>NUCLEOTIDE SEQUENCE [LARGE SCALE GENOMIC DNA]</scope>
</reference>
<dbReference type="AlphaFoldDB" id="A0AAV4D4Y0"/>